<dbReference type="Proteomes" id="UP000821845">
    <property type="component" value="Chromosome 3"/>
</dbReference>
<gene>
    <name evidence="1" type="ORF">HPB50_016354</name>
</gene>
<organism evidence="1 2">
    <name type="scientific">Hyalomma asiaticum</name>
    <name type="common">Tick</name>
    <dbReference type="NCBI Taxonomy" id="266040"/>
    <lineage>
        <taxon>Eukaryota</taxon>
        <taxon>Metazoa</taxon>
        <taxon>Ecdysozoa</taxon>
        <taxon>Arthropoda</taxon>
        <taxon>Chelicerata</taxon>
        <taxon>Arachnida</taxon>
        <taxon>Acari</taxon>
        <taxon>Parasitiformes</taxon>
        <taxon>Ixodida</taxon>
        <taxon>Ixodoidea</taxon>
        <taxon>Ixodidae</taxon>
        <taxon>Hyalomminae</taxon>
        <taxon>Hyalomma</taxon>
    </lineage>
</organism>
<reference evidence="1" key="1">
    <citation type="submission" date="2020-05" db="EMBL/GenBank/DDBJ databases">
        <title>Large-scale comparative analyses of tick genomes elucidate their genetic diversity and vector capacities.</title>
        <authorList>
            <person name="Jia N."/>
            <person name="Wang J."/>
            <person name="Shi W."/>
            <person name="Du L."/>
            <person name="Sun Y."/>
            <person name="Zhan W."/>
            <person name="Jiang J."/>
            <person name="Wang Q."/>
            <person name="Zhang B."/>
            <person name="Ji P."/>
            <person name="Sakyi L.B."/>
            <person name="Cui X."/>
            <person name="Yuan T."/>
            <person name="Jiang B."/>
            <person name="Yang W."/>
            <person name="Lam T.T.-Y."/>
            <person name="Chang Q."/>
            <person name="Ding S."/>
            <person name="Wang X."/>
            <person name="Zhu J."/>
            <person name="Ruan X."/>
            <person name="Zhao L."/>
            <person name="Wei J."/>
            <person name="Que T."/>
            <person name="Du C."/>
            <person name="Cheng J."/>
            <person name="Dai P."/>
            <person name="Han X."/>
            <person name="Huang E."/>
            <person name="Gao Y."/>
            <person name="Liu J."/>
            <person name="Shao H."/>
            <person name="Ye R."/>
            <person name="Li L."/>
            <person name="Wei W."/>
            <person name="Wang X."/>
            <person name="Wang C."/>
            <person name="Yang T."/>
            <person name="Huo Q."/>
            <person name="Li W."/>
            <person name="Guo W."/>
            <person name="Chen H."/>
            <person name="Zhou L."/>
            <person name="Ni X."/>
            <person name="Tian J."/>
            <person name="Zhou Y."/>
            <person name="Sheng Y."/>
            <person name="Liu T."/>
            <person name="Pan Y."/>
            <person name="Xia L."/>
            <person name="Li J."/>
            <person name="Zhao F."/>
            <person name="Cao W."/>
        </authorList>
    </citation>
    <scope>NUCLEOTIDE SEQUENCE</scope>
    <source>
        <strain evidence="1">Hyas-2018</strain>
    </source>
</reference>
<evidence type="ECO:0000313" key="1">
    <source>
        <dbReference type="EMBL" id="KAH6936361.1"/>
    </source>
</evidence>
<comment type="caution">
    <text evidence="1">The sequence shown here is derived from an EMBL/GenBank/DDBJ whole genome shotgun (WGS) entry which is preliminary data.</text>
</comment>
<evidence type="ECO:0000313" key="2">
    <source>
        <dbReference type="Proteomes" id="UP000821845"/>
    </source>
</evidence>
<dbReference type="EMBL" id="CM023483">
    <property type="protein sequence ID" value="KAH6936361.1"/>
    <property type="molecule type" value="Genomic_DNA"/>
</dbReference>
<keyword evidence="2" id="KW-1185">Reference proteome</keyword>
<name>A0ACB7SN17_HYAAI</name>
<proteinExistence type="predicted"/>
<sequence length="200" mass="22930">MGSAFSRRKKNGEGTPRNGFRKNRRQCRGADVHFARWQWRFTQRNPLRENETFHARKVASSGPDQFCPSSASRCSGHYNDNRKDTKWSPTDRNQGEAPSRAQMNTQQQRAVSPRRQHLLLPIRGSRRRCSIHVAQIPTTNGSRDHHHCPSSNKPSFIRTGTLQPFHYSRGEDKSIFAAEGKERAIGGEKHRTREERGKSA</sequence>
<accession>A0ACB7SN17</accession>
<protein>
    <submittedName>
        <fullName evidence="1">Uncharacterized protein</fullName>
    </submittedName>
</protein>